<dbReference type="Proteomes" id="UP001152918">
    <property type="component" value="Chromosome"/>
</dbReference>
<protein>
    <submittedName>
        <fullName evidence="2">Uncharacterized protein</fullName>
    </submittedName>
</protein>
<gene>
    <name evidence="2" type="ordered locus">PFLU_3013</name>
</gene>
<sequence length="217" mass="23960">MWAKQNRLRNTSLRRISLLGAAGLITKKPLIVRPVAASAMIDASYLAHPRKSAMDDVQQLGEMLRHYADSEAHKKQQFDVQSARWAQKLAELFGQIEQWLEPVKTVGLLEVHREAYVASGPSVPVETSTFKTEKLTVQITGKPVEFVPDVMGVGGLISVSVMGLTAARHGSVSLVLPADKNDWLWKKTNGLKDPDTFGFDANFLASQLQSLIPRERG</sequence>
<dbReference type="AlphaFoldDB" id="C3KAA4"/>
<name>C3KAA4_PSEFS</name>
<organism evidence="2">
    <name type="scientific">Pseudomonas fluorescens (strain SBW25)</name>
    <dbReference type="NCBI Taxonomy" id="216595"/>
    <lineage>
        <taxon>Bacteria</taxon>
        <taxon>Pseudomonadati</taxon>
        <taxon>Pseudomonadota</taxon>
        <taxon>Gammaproteobacteria</taxon>
        <taxon>Pseudomonadales</taxon>
        <taxon>Pseudomonadaceae</taxon>
        <taxon>Pseudomonas</taxon>
    </lineage>
</organism>
<dbReference type="EMBL" id="OV986001">
    <property type="protein sequence ID" value="CAI2797237.1"/>
    <property type="molecule type" value="Genomic_DNA"/>
</dbReference>
<reference evidence="1" key="2">
    <citation type="submission" date="2023-10" db="EMBL/GenBank/DDBJ databases">
        <authorList>
            <person name="Fortmann-Grote C."/>
        </authorList>
    </citation>
    <scope>NUCLEOTIDE SEQUENCE</scope>
    <source>
        <strain evidence="1">SBW25</strain>
    </source>
</reference>
<proteinExistence type="predicted"/>
<evidence type="ECO:0000313" key="2">
    <source>
        <dbReference type="EMBL" id="CAY49242.1"/>
    </source>
</evidence>
<accession>C3KAA4</accession>
<reference evidence="2" key="1">
    <citation type="journal article" date="2009" name="Genome Biol.">
        <title>Genomic and genetic analyses of diversity and plant interactions of Pseudomonas fluorescens.</title>
        <authorList>
            <person name="Silby M.W."/>
            <person name="Cerdeno-Tarraga A.M."/>
            <person name="Vernikos G.S."/>
            <person name="Giddens S.R."/>
            <person name="Jackson R.W."/>
            <person name="Preston G.M."/>
            <person name="Zhang X.X."/>
            <person name="Moon C.D."/>
            <person name="Gehrig S.M."/>
            <person name="Godfrey S.A."/>
            <person name="Knight C.G."/>
            <person name="Malone J.G."/>
            <person name="Robinson Z."/>
            <person name="Spiers A.J."/>
            <person name="Harris S."/>
            <person name="Challis G.L."/>
            <person name="Yaxley A.M."/>
            <person name="Harris D."/>
            <person name="Seeger K."/>
            <person name="Murphy L."/>
            <person name="Rutter S."/>
            <person name="Squares R."/>
            <person name="Quail M.A."/>
            <person name="Saunders E."/>
            <person name="Mavromatis K."/>
            <person name="Brettin T.S."/>
            <person name="Bentley S.D."/>
            <person name="Hothersall J."/>
            <person name="Stephens E."/>
            <person name="Thomas C.M."/>
            <person name="Parkhill J."/>
            <person name="Levy S.B."/>
            <person name="Rainey P.B."/>
            <person name="Thomson N.R."/>
        </authorList>
    </citation>
    <scope>NUCLEOTIDE SEQUENCE [LARGE SCALE GENOMIC DNA]</scope>
    <source>
        <strain evidence="2">SBW25</strain>
    </source>
</reference>
<dbReference type="HOGENOM" id="CLU_110702_0_0_6"/>
<dbReference type="EMBL" id="AM181176">
    <property type="protein sequence ID" value="CAY49242.1"/>
    <property type="molecule type" value="Genomic_DNA"/>
</dbReference>
<evidence type="ECO:0000313" key="1">
    <source>
        <dbReference type="EMBL" id="CAI2797237.1"/>
    </source>
</evidence>
<dbReference type="KEGG" id="pfs:PFLU_3013"/>